<dbReference type="AlphaFoldDB" id="A0A9Q6Z347"/>
<feature type="chain" id="PRO_5040273959" description="Lipoprotein" evidence="1">
    <location>
        <begin position="19"/>
        <end position="182"/>
    </location>
</feature>
<name>A0A9Q6Z347_MYROD</name>
<dbReference type="OrthoDB" id="1425333at2"/>
<feature type="signal peptide" evidence="1">
    <location>
        <begin position="1"/>
        <end position="18"/>
    </location>
</feature>
<evidence type="ECO:0008006" key="4">
    <source>
        <dbReference type="Google" id="ProtNLM"/>
    </source>
</evidence>
<evidence type="ECO:0000313" key="3">
    <source>
        <dbReference type="Proteomes" id="UP000596202"/>
    </source>
</evidence>
<evidence type="ECO:0000313" key="2">
    <source>
        <dbReference type="EMBL" id="QQU00218.1"/>
    </source>
</evidence>
<dbReference type="PROSITE" id="PS51257">
    <property type="entry name" value="PROKAR_LIPOPROTEIN"/>
    <property type="match status" value="1"/>
</dbReference>
<proteinExistence type="predicted"/>
<dbReference type="Proteomes" id="UP000596202">
    <property type="component" value="Chromosome"/>
</dbReference>
<dbReference type="GeneID" id="93526027"/>
<sequence length="182" mass="21389">MKKLLPLFLILLLFTSCATTTATKIPQHLESFTESFNEGMVVGTFAFENKKPIYNGYFYHYKAEGDRKLRQHRMLTIRPHQIWKMKYEPDFTDNTKAVYLFSIKDVGGKYALTLLRLHSNKGYISVSHEVPLENLDFTIEKGKVKYLGEIYFNSKKRTVSFSDQKERDLPKFKERFPNLTIE</sequence>
<protein>
    <recommendedName>
        <fullName evidence="4">Lipoprotein</fullName>
    </recommendedName>
</protein>
<dbReference type="EMBL" id="CP068108">
    <property type="protein sequence ID" value="QQU00218.1"/>
    <property type="molecule type" value="Genomic_DNA"/>
</dbReference>
<organism evidence="2 3">
    <name type="scientific">Myroides odoratus</name>
    <name type="common">Flavobacterium odoratum</name>
    <dbReference type="NCBI Taxonomy" id="256"/>
    <lineage>
        <taxon>Bacteria</taxon>
        <taxon>Pseudomonadati</taxon>
        <taxon>Bacteroidota</taxon>
        <taxon>Flavobacteriia</taxon>
        <taxon>Flavobacteriales</taxon>
        <taxon>Flavobacteriaceae</taxon>
        <taxon>Myroides</taxon>
    </lineage>
</organism>
<reference evidence="2 3" key="1">
    <citation type="submission" date="2021-01" db="EMBL/GenBank/DDBJ databases">
        <title>FDA dAtabase for Regulatory Grade micrObial Sequences (FDA-ARGOS): Supporting development and validation of Infectious Disease Dx tests.</title>
        <authorList>
            <person name="Sproer C."/>
            <person name="Gronow S."/>
            <person name="Severitt S."/>
            <person name="Schroder I."/>
            <person name="Tallon L."/>
            <person name="Sadzewicz L."/>
            <person name="Zhao X."/>
            <person name="Boylan J."/>
            <person name="Ott S."/>
            <person name="Bowen H."/>
            <person name="Vavikolanu K."/>
            <person name="Mehta A."/>
            <person name="Aluvathingal J."/>
            <person name="Nadendla S."/>
            <person name="Lowell S."/>
            <person name="Myers T."/>
            <person name="Yan Y."/>
            <person name="Sichtig H."/>
        </authorList>
    </citation>
    <scope>NUCLEOTIDE SEQUENCE [LARGE SCALE GENOMIC DNA]</scope>
    <source>
        <strain evidence="2 3">FDAARGOS_1131</strain>
    </source>
</reference>
<keyword evidence="1" id="KW-0732">Signal</keyword>
<evidence type="ECO:0000256" key="1">
    <source>
        <dbReference type="SAM" id="SignalP"/>
    </source>
</evidence>
<gene>
    <name evidence="2" type="ORF">I6I88_00105</name>
</gene>
<accession>A0A9Q6Z347</accession>
<dbReference type="RefSeq" id="WP_002989321.1">
    <property type="nucleotide sequence ID" value="NZ_CP068108.1"/>
</dbReference>